<sequence length="562" mass="64150">MKMHSSQVEEVCFGFSSYVNVENIPNLTDANEENAIGKTFEEVKAVLKTKKERDAKLLLRENAWHITDKVRSKLWPLLCQKLGTEDVNETFYGETVTMIFGTKDLPNRPMILPQFVEQSHCHNYYLTREGHKITERVISVIGYSHPDVTFSPVAFPLAALFMHFMTEEECYASMTNILKCKKPLVFITQTKLHYEVTWQTCLVLAKKFIKNAVISLQKQFGGNQSEVELLFSDCLWWIFNGIPFQHLVKVVDCFLMEGMKVLYRVSLALVQLFSKMGSSPGTEWEEQFNHGNYSGAMFTFCRNLPVTPGKLLKQAFGIRNFSSATMLKMQVRTELLVKSKASAAVTSGPNQLKRARSSENLPTTQSQVEVRMASHTLTIKELLTVWSWLPIRITMYQPVLLYTTEEHGCSLKTFFVRVEMHEPTILIIKTCSGDIFGAYCSARWEERNLKDDKGLRQTYFGTGETFVFTLSPERRKYQWVGLDPEPNDSDLNGKGEIKHSSELFMAADNHMITIGGGGGSAIWMDENVRFGKTEYCDTFNNPPLCPKGDFEIQLFDVDSREK</sequence>
<organism evidence="2 3">
    <name type="scientific">Cloeon dipterum</name>
    <dbReference type="NCBI Taxonomy" id="197152"/>
    <lineage>
        <taxon>Eukaryota</taxon>
        <taxon>Metazoa</taxon>
        <taxon>Ecdysozoa</taxon>
        <taxon>Arthropoda</taxon>
        <taxon>Hexapoda</taxon>
        <taxon>Insecta</taxon>
        <taxon>Pterygota</taxon>
        <taxon>Palaeoptera</taxon>
        <taxon>Ephemeroptera</taxon>
        <taxon>Pisciforma</taxon>
        <taxon>Baetidae</taxon>
        <taxon>Cloeon</taxon>
    </lineage>
</organism>
<dbReference type="InterPro" id="IPR000195">
    <property type="entry name" value="Rab-GAP-TBC_dom"/>
</dbReference>
<dbReference type="InterPro" id="IPR006571">
    <property type="entry name" value="TLDc_dom"/>
</dbReference>
<dbReference type="Proteomes" id="UP000494165">
    <property type="component" value="Unassembled WGS sequence"/>
</dbReference>
<dbReference type="AlphaFoldDB" id="A0A8S1BVA4"/>
<dbReference type="EMBL" id="CADEPI010000010">
    <property type="protein sequence ID" value="CAB3362868.1"/>
    <property type="molecule type" value="Genomic_DNA"/>
</dbReference>
<dbReference type="Pfam" id="PF00566">
    <property type="entry name" value="RabGAP-TBC"/>
    <property type="match status" value="1"/>
</dbReference>
<reference evidence="2 3" key="1">
    <citation type="submission" date="2020-04" db="EMBL/GenBank/DDBJ databases">
        <authorList>
            <person name="Alioto T."/>
            <person name="Alioto T."/>
            <person name="Gomez Garrido J."/>
        </authorList>
    </citation>
    <scope>NUCLEOTIDE SEQUENCE [LARGE SCALE GENOMIC DNA]</scope>
</reference>
<evidence type="ECO:0000313" key="3">
    <source>
        <dbReference type="Proteomes" id="UP000494165"/>
    </source>
</evidence>
<comment type="caution">
    <text evidence="2">The sequence shown here is derived from an EMBL/GenBank/DDBJ whole genome shotgun (WGS) entry which is preliminary data.</text>
</comment>
<keyword evidence="3" id="KW-1185">Reference proteome</keyword>
<dbReference type="Gene3D" id="1.10.472.80">
    <property type="entry name" value="Ypt/Rab-GAP domain of gyp1p, domain 3"/>
    <property type="match status" value="1"/>
</dbReference>
<evidence type="ECO:0000259" key="1">
    <source>
        <dbReference type="PROSITE" id="PS51886"/>
    </source>
</evidence>
<protein>
    <recommendedName>
        <fullName evidence="1">TLDc domain-containing protein</fullName>
    </recommendedName>
</protein>
<gene>
    <name evidence="2" type="ORF">CLODIP_2_CD15487</name>
</gene>
<dbReference type="OrthoDB" id="10065050at2759"/>
<feature type="domain" description="TLDc" evidence="1">
    <location>
        <begin position="375"/>
        <end position="562"/>
    </location>
</feature>
<dbReference type="SMART" id="SM00584">
    <property type="entry name" value="TLDc"/>
    <property type="match status" value="1"/>
</dbReference>
<dbReference type="PROSITE" id="PS51886">
    <property type="entry name" value="TLDC"/>
    <property type="match status" value="1"/>
</dbReference>
<evidence type="ECO:0000313" key="2">
    <source>
        <dbReference type="EMBL" id="CAB3362868.1"/>
    </source>
</evidence>
<dbReference type="PANTHER" id="PTHR23354">
    <property type="entry name" value="NUCLEOLAR PROTEIN 7/ESTROGEN RECEPTOR COACTIVATOR-RELATED"/>
    <property type="match status" value="1"/>
</dbReference>
<proteinExistence type="predicted"/>
<dbReference type="Pfam" id="PF07534">
    <property type="entry name" value="TLD"/>
    <property type="match status" value="1"/>
</dbReference>
<dbReference type="PANTHER" id="PTHR23354:SF122">
    <property type="entry name" value="GTPASE-ACTIVATING PROTEIN SKYWALKER"/>
    <property type="match status" value="1"/>
</dbReference>
<name>A0A8S1BVA4_9INSE</name>
<accession>A0A8S1BVA4</accession>